<accession>A0ABQ7AQK4</accession>
<comment type="caution">
    <text evidence="2">The sequence shown here is derived from an EMBL/GenBank/DDBJ whole genome shotgun (WGS) entry which is preliminary data.</text>
</comment>
<keyword evidence="3" id="KW-1185">Reference proteome</keyword>
<organism evidence="2 3">
    <name type="scientific">Brassica cretica</name>
    <name type="common">Mustard</name>
    <dbReference type="NCBI Taxonomy" id="69181"/>
    <lineage>
        <taxon>Eukaryota</taxon>
        <taxon>Viridiplantae</taxon>
        <taxon>Streptophyta</taxon>
        <taxon>Embryophyta</taxon>
        <taxon>Tracheophyta</taxon>
        <taxon>Spermatophyta</taxon>
        <taxon>Magnoliopsida</taxon>
        <taxon>eudicotyledons</taxon>
        <taxon>Gunneridae</taxon>
        <taxon>Pentapetalae</taxon>
        <taxon>rosids</taxon>
        <taxon>malvids</taxon>
        <taxon>Brassicales</taxon>
        <taxon>Brassicaceae</taxon>
        <taxon>Brassiceae</taxon>
        <taxon>Brassica</taxon>
    </lineage>
</organism>
<gene>
    <name evidence="2" type="ORF">DY000_02059041</name>
</gene>
<feature type="compositionally biased region" description="Pro residues" evidence="1">
    <location>
        <begin position="1"/>
        <end position="10"/>
    </location>
</feature>
<feature type="region of interest" description="Disordered" evidence="1">
    <location>
        <begin position="1"/>
        <end position="22"/>
    </location>
</feature>
<reference evidence="2 3" key="1">
    <citation type="journal article" date="2020" name="BMC Genomics">
        <title>Intraspecific diversification of the crop wild relative Brassica cretica Lam. using demographic model selection.</title>
        <authorList>
            <person name="Kioukis A."/>
            <person name="Michalopoulou V.A."/>
            <person name="Briers L."/>
            <person name="Pirintsos S."/>
            <person name="Studholme D.J."/>
            <person name="Pavlidis P."/>
            <person name="Sarris P.F."/>
        </authorList>
    </citation>
    <scope>NUCLEOTIDE SEQUENCE [LARGE SCALE GENOMIC DNA]</scope>
    <source>
        <strain evidence="3">cv. PFS-1207/04</strain>
    </source>
</reference>
<protein>
    <submittedName>
        <fullName evidence="2">Uncharacterized protein</fullName>
    </submittedName>
</protein>
<name>A0ABQ7AQK4_BRACR</name>
<proteinExistence type="predicted"/>
<evidence type="ECO:0000313" key="3">
    <source>
        <dbReference type="Proteomes" id="UP000266723"/>
    </source>
</evidence>
<evidence type="ECO:0000256" key="1">
    <source>
        <dbReference type="SAM" id="MobiDB-lite"/>
    </source>
</evidence>
<dbReference type="EMBL" id="QGKV02001556">
    <property type="protein sequence ID" value="KAF3516432.1"/>
    <property type="molecule type" value="Genomic_DNA"/>
</dbReference>
<evidence type="ECO:0000313" key="2">
    <source>
        <dbReference type="EMBL" id="KAF3516432.1"/>
    </source>
</evidence>
<sequence length="61" mass="6624">MDPQKAPIPPLSEQAPNGPVPPIIHTKTSLEEIAYGPPTTFRRNSDGCKEVRRNSVGIVQS</sequence>
<dbReference type="Proteomes" id="UP000266723">
    <property type="component" value="Unassembled WGS sequence"/>
</dbReference>